<accession>A0A521D6R6</accession>
<dbReference type="EMBL" id="FXTB01000004">
    <property type="protein sequence ID" value="SMO67396.1"/>
    <property type="molecule type" value="Genomic_DNA"/>
</dbReference>
<sequence>MNAQGTLRALYLLSPIFGEMEGLWWLISSNKERTVHDINIKYDEKFR</sequence>
<organism evidence="1 2">
    <name type="scientific">Saccharicrinis carchari</name>
    <dbReference type="NCBI Taxonomy" id="1168039"/>
    <lineage>
        <taxon>Bacteria</taxon>
        <taxon>Pseudomonadati</taxon>
        <taxon>Bacteroidota</taxon>
        <taxon>Bacteroidia</taxon>
        <taxon>Marinilabiliales</taxon>
        <taxon>Marinilabiliaceae</taxon>
        <taxon>Saccharicrinis</taxon>
    </lineage>
</organism>
<gene>
    <name evidence="1" type="ORF">SAMN06265379_104306</name>
</gene>
<dbReference type="AlphaFoldDB" id="A0A521D6R6"/>
<reference evidence="1 2" key="1">
    <citation type="submission" date="2017-05" db="EMBL/GenBank/DDBJ databases">
        <authorList>
            <person name="Varghese N."/>
            <person name="Submissions S."/>
        </authorList>
    </citation>
    <scope>NUCLEOTIDE SEQUENCE [LARGE SCALE GENOMIC DNA]</scope>
    <source>
        <strain evidence="1 2">DSM 27040</strain>
    </source>
</reference>
<dbReference type="Proteomes" id="UP000319040">
    <property type="component" value="Unassembled WGS sequence"/>
</dbReference>
<evidence type="ECO:0000313" key="1">
    <source>
        <dbReference type="EMBL" id="SMO67396.1"/>
    </source>
</evidence>
<protein>
    <submittedName>
        <fullName evidence="1">Uncharacterized protein</fullName>
    </submittedName>
</protein>
<keyword evidence="2" id="KW-1185">Reference proteome</keyword>
<name>A0A521D6R6_SACCC</name>
<proteinExistence type="predicted"/>
<evidence type="ECO:0000313" key="2">
    <source>
        <dbReference type="Proteomes" id="UP000319040"/>
    </source>
</evidence>